<accession>A0ABR0VKC5</accession>
<organism evidence="1 2">
    <name type="scientific">Rehmannia glutinosa</name>
    <name type="common">Chinese foxglove</name>
    <dbReference type="NCBI Taxonomy" id="99300"/>
    <lineage>
        <taxon>Eukaryota</taxon>
        <taxon>Viridiplantae</taxon>
        <taxon>Streptophyta</taxon>
        <taxon>Embryophyta</taxon>
        <taxon>Tracheophyta</taxon>
        <taxon>Spermatophyta</taxon>
        <taxon>Magnoliopsida</taxon>
        <taxon>eudicotyledons</taxon>
        <taxon>Gunneridae</taxon>
        <taxon>Pentapetalae</taxon>
        <taxon>asterids</taxon>
        <taxon>lamiids</taxon>
        <taxon>Lamiales</taxon>
        <taxon>Orobanchaceae</taxon>
        <taxon>Rehmannieae</taxon>
        <taxon>Rehmannia</taxon>
    </lineage>
</organism>
<dbReference type="SUPFAM" id="SSF75304">
    <property type="entry name" value="Amidase signature (AS) enzymes"/>
    <property type="match status" value="1"/>
</dbReference>
<protein>
    <submittedName>
        <fullName evidence="1">Uncharacterized protein</fullName>
    </submittedName>
</protein>
<comment type="caution">
    <text evidence="1">The sequence shown here is derived from an EMBL/GenBank/DDBJ whole genome shotgun (WGS) entry which is preliminary data.</text>
</comment>
<keyword evidence="2" id="KW-1185">Reference proteome</keyword>
<evidence type="ECO:0000313" key="2">
    <source>
        <dbReference type="Proteomes" id="UP001318860"/>
    </source>
</evidence>
<reference evidence="1 2" key="1">
    <citation type="journal article" date="2021" name="Comput. Struct. Biotechnol. J.">
        <title>De novo genome assembly of the potent medicinal plant Rehmannia glutinosa using nanopore technology.</title>
        <authorList>
            <person name="Ma L."/>
            <person name="Dong C."/>
            <person name="Song C."/>
            <person name="Wang X."/>
            <person name="Zheng X."/>
            <person name="Niu Y."/>
            <person name="Chen S."/>
            <person name="Feng W."/>
        </authorList>
    </citation>
    <scope>NUCLEOTIDE SEQUENCE [LARGE SCALE GENOMIC DNA]</scope>
    <source>
        <strain evidence="1">DH-2019</strain>
    </source>
</reference>
<evidence type="ECO:0000313" key="1">
    <source>
        <dbReference type="EMBL" id="KAK6135639.1"/>
    </source>
</evidence>
<dbReference type="Gene3D" id="3.90.1300.10">
    <property type="entry name" value="Amidase signature (AS) domain"/>
    <property type="match status" value="1"/>
</dbReference>
<dbReference type="InterPro" id="IPR036928">
    <property type="entry name" value="AS_sf"/>
</dbReference>
<sequence>MDEFNSKKPPTPLLISYDPELIRKQAAASTRRFEEGKKFVVEQPSSTRSGPEEDAATVARLRAVVRSLVGKANMHELGLGTTGNNPNHGYVAYILMLGVHWSA</sequence>
<dbReference type="EMBL" id="JABTTQ020001084">
    <property type="protein sequence ID" value="KAK6135639.1"/>
    <property type="molecule type" value="Genomic_DNA"/>
</dbReference>
<name>A0ABR0VKC5_REHGL</name>
<proteinExistence type="predicted"/>
<gene>
    <name evidence="1" type="ORF">DH2020_030604</name>
</gene>
<dbReference type="Proteomes" id="UP001318860">
    <property type="component" value="Unassembled WGS sequence"/>
</dbReference>